<evidence type="ECO:0000313" key="1">
    <source>
        <dbReference type="EMBL" id="GFS57991.1"/>
    </source>
</evidence>
<dbReference type="EMBL" id="BMAV01027299">
    <property type="protein sequence ID" value="GFS57991.1"/>
    <property type="molecule type" value="Genomic_DNA"/>
</dbReference>
<gene>
    <name evidence="1" type="ORF">TNIN_398731</name>
</gene>
<comment type="caution">
    <text evidence="1">The sequence shown here is derived from an EMBL/GenBank/DDBJ whole genome shotgun (WGS) entry which is preliminary data.</text>
</comment>
<proteinExistence type="predicted"/>
<name>A0A8X6MHZ9_9ARAC</name>
<sequence>MCCKYEIYDRSDAFRACSAFDVVALIIEIALTMEGLLECLKKCLPQKKELPSFPGYWVVKHMKRCVRCQPENNHQQGPISGYL</sequence>
<evidence type="ECO:0000313" key="2">
    <source>
        <dbReference type="Proteomes" id="UP000886998"/>
    </source>
</evidence>
<dbReference type="AlphaFoldDB" id="A0A8X6MHZ9"/>
<reference evidence="1" key="1">
    <citation type="submission" date="2020-08" db="EMBL/GenBank/DDBJ databases">
        <title>Multicomponent nature underlies the extraordinary mechanical properties of spider dragline silk.</title>
        <authorList>
            <person name="Kono N."/>
            <person name="Nakamura H."/>
            <person name="Mori M."/>
            <person name="Yoshida Y."/>
            <person name="Ohtoshi R."/>
            <person name="Malay A.D."/>
            <person name="Moran D.A.P."/>
            <person name="Tomita M."/>
            <person name="Numata K."/>
            <person name="Arakawa K."/>
        </authorList>
    </citation>
    <scope>NUCLEOTIDE SEQUENCE</scope>
</reference>
<protein>
    <submittedName>
        <fullName evidence="1">Uncharacterized protein</fullName>
    </submittedName>
</protein>
<organism evidence="1 2">
    <name type="scientific">Trichonephila inaurata madagascariensis</name>
    <dbReference type="NCBI Taxonomy" id="2747483"/>
    <lineage>
        <taxon>Eukaryota</taxon>
        <taxon>Metazoa</taxon>
        <taxon>Ecdysozoa</taxon>
        <taxon>Arthropoda</taxon>
        <taxon>Chelicerata</taxon>
        <taxon>Arachnida</taxon>
        <taxon>Araneae</taxon>
        <taxon>Araneomorphae</taxon>
        <taxon>Entelegynae</taxon>
        <taxon>Araneoidea</taxon>
        <taxon>Nephilidae</taxon>
        <taxon>Trichonephila</taxon>
        <taxon>Trichonephila inaurata</taxon>
    </lineage>
</organism>
<keyword evidence="2" id="KW-1185">Reference proteome</keyword>
<accession>A0A8X6MHZ9</accession>
<dbReference type="Proteomes" id="UP000886998">
    <property type="component" value="Unassembled WGS sequence"/>
</dbReference>